<gene>
    <name evidence="1" type="ORF">L6452_28486</name>
</gene>
<reference evidence="2" key="1">
    <citation type="journal article" date="2022" name="Mol. Ecol. Resour.">
        <title>The genomes of chicory, endive, great burdock and yacon provide insights into Asteraceae palaeo-polyploidization history and plant inulin production.</title>
        <authorList>
            <person name="Fan W."/>
            <person name="Wang S."/>
            <person name="Wang H."/>
            <person name="Wang A."/>
            <person name="Jiang F."/>
            <person name="Liu H."/>
            <person name="Zhao H."/>
            <person name="Xu D."/>
            <person name="Zhang Y."/>
        </authorList>
    </citation>
    <scope>NUCLEOTIDE SEQUENCE [LARGE SCALE GENOMIC DNA]</scope>
    <source>
        <strain evidence="2">cv. Niubang</strain>
    </source>
</reference>
<proteinExistence type="predicted"/>
<reference evidence="1 2" key="2">
    <citation type="journal article" date="2022" name="Mol. Ecol. Resour.">
        <title>The genomes of chicory, endive, great burdock and yacon provide insights into Asteraceae paleo-polyploidization history and plant inulin production.</title>
        <authorList>
            <person name="Fan W."/>
            <person name="Wang S."/>
            <person name="Wang H."/>
            <person name="Wang A."/>
            <person name="Jiang F."/>
            <person name="Liu H."/>
            <person name="Zhao H."/>
            <person name="Xu D."/>
            <person name="Zhang Y."/>
        </authorList>
    </citation>
    <scope>NUCLEOTIDE SEQUENCE [LARGE SCALE GENOMIC DNA]</scope>
    <source>
        <strain evidence="2">cv. Niubang</strain>
    </source>
</reference>
<protein>
    <submittedName>
        <fullName evidence="1">Uncharacterized protein</fullName>
    </submittedName>
</protein>
<evidence type="ECO:0000313" key="2">
    <source>
        <dbReference type="Proteomes" id="UP001055879"/>
    </source>
</evidence>
<dbReference type="EMBL" id="CM042055">
    <property type="protein sequence ID" value="KAI3702734.1"/>
    <property type="molecule type" value="Genomic_DNA"/>
</dbReference>
<name>A0ACB8ZXN8_ARCLA</name>
<accession>A0ACB8ZXN8</accession>
<sequence>MDQRKVNVLAREYCDDIKRKNKPIILSHHMLPGLLQGQEKMSKSNSSSAIFMEDEENQFLEHIRWASTRGLYDECHRGVTVYLQLLCNVHVVKGELVRWDMTITHCDVTY</sequence>
<dbReference type="Proteomes" id="UP001055879">
    <property type="component" value="Linkage Group LG09"/>
</dbReference>
<keyword evidence="2" id="KW-1185">Reference proteome</keyword>
<organism evidence="1 2">
    <name type="scientific">Arctium lappa</name>
    <name type="common">Greater burdock</name>
    <name type="synonym">Lappa major</name>
    <dbReference type="NCBI Taxonomy" id="4217"/>
    <lineage>
        <taxon>Eukaryota</taxon>
        <taxon>Viridiplantae</taxon>
        <taxon>Streptophyta</taxon>
        <taxon>Embryophyta</taxon>
        <taxon>Tracheophyta</taxon>
        <taxon>Spermatophyta</taxon>
        <taxon>Magnoliopsida</taxon>
        <taxon>eudicotyledons</taxon>
        <taxon>Gunneridae</taxon>
        <taxon>Pentapetalae</taxon>
        <taxon>asterids</taxon>
        <taxon>campanulids</taxon>
        <taxon>Asterales</taxon>
        <taxon>Asteraceae</taxon>
        <taxon>Carduoideae</taxon>
        <taxon>Cardueae</taxon>
        <taxon>Arctiinae</taxon>
        <taxon>Arctium</taxon>
    </lineage>
</organism>
<evidence type="ECO:0000313" key="1">
    <source>
        <dbReference type="EMBL" id="KAI3702734.1"/>
    </source>
</evidence>
<comment type="caution">
    <text evidence="1">The sequence shown here is derived from an EMBL/GenBank/DDBJ whole genome shotgun (WGS) entry which is preliminary data.</text>
</comment>